<dbReference type="AlphaFoldDB" id="A0A5C2S5Y7"/>
<organism evidence="1 2">
    <name type="scientific">Lentinus tigrinus ALCF2SS1-6</name>
    <dbReference type="NCBI Taxonomy" id="1328759"/>
    <lineage>
        <taxon>Eukaryota</taxon>
        <taxon>Fungi</taxon>
        <taxon>Dikarya</taxon>
        <taxon>Basidiomycota</taxon>
        <taxon>Agaricomycotina</taxon>
        <taxon>Agaricomycetes</taxon>
        <taxon>Polyporales</taxon>
        <taxon>Polyporaceae</taxon>
        <taxon>Lentinus</taxon>
    </lineage>
</organism>
<reference evidence="1" key="1">
    <citation type="journal article" date="2018" name="Genome Biol. Evol.">
        <title>Genomics and development of Lentinus tigrinus, a white-rot wood-decaying mushroom with dimorphic fruiting bodies.</title>
        <authorList>
            <person name="Wu B."/>
            <person name="Xu Z."/>
            <person name="Knudson A."/>
            <person name="Carlson A."/>
            <person name="Chen N."/>
            <person name="Kovaka S."/>
            <person name="LaButti K."/>
            <person name="Lipzen A."/>
            <person name="Pennachio C."/>
            <person name="Riley R."/>
            <person name="Schakwitz W."/>
            <person name="Umezawa K."/>
            <person name="Ohm R.A."/>
            <person name="Grigoriev I.V."/>
            <person name="Nagy L.G."/>
            <person name="Gibbons J."/>
            <person name="Hibbett D."/>
        </authorList>
    </citation>
    <scope>NUCLEOTIDE SEQUENCE [LARGE SCALE GENOMIC DNA]</scope>
    <source>
        <strain evidence="1">ALCF2SS1-6</strain>
    </source>
</reference>
<keyword evidence="2" id="KW-1185">Reference proteome</keyword>
<protein>
    <submittedName>
        <fullName evidence="1">Uncharacterized protein</fullName>
    </submittedName>
</protein>
<sequence>MVPAPYSVLLYSRTPLPAVVPSPCRWYGGHNLPRSAFCLCICWVSCAACSLAPCLTPPTPSTSLHRPSAVDACWWAGRALSTLLYAHLCSHAPPRRMKPVTGHHHPSSSCCKKPHRHMRVLRVPPLARSSLPPFCSPLLASPRLASPQLDLYSSSSSLSHAVLHRTPYTAHSTHSTYRMASRRL</sequence>
<dbReference type="Proteomes" id="UP000313359">
    <property type="component" value="Unassembled WGS sequence"/>
</dbReference>
<proteinExistence type="predicted"/>
<evidence type="ECO:0000313" key="1">
    <source>
        <dbReference type="EMBL" id="RPD59225.1"/>
    </source>
</evidence>
<dbReference type="EMBL" id="ML122271">
    <property type="protein sequence ID" value="RPD59225.1"/>
    <property type="molecule type" value="Genomic_DNA"/>
</dbReference>
<accession>A0A5C2S5Y7</accession>
<evidence type="ECO:0000313" key="2">
    <source>
        <dbReference type="Proteomes" id="UP000313359"/>
    </source>
</evidence>
<gene>
    <name evidence="1" type="ORF">L227DRAFT_165948</name>
</gene>
<name>A0A5C2S5Y7_9APHY</name>